<organism evidence="2 3">
    <name type="scientific">Sphaerobolus stellatus (strain SS14)</name>
    <dbReference type="NCBI Taxonomy" id="990650"/>
    <lineage>
        <taxon>Eukaryota</taxon>
        <taxon>Fungi</taxon>
        <taxon>Dikarya</taxon>
        <taxon>Basidiomycota</taxon>
        <taxon>Agaricomycotina</taxon>
        <taxon>Agaricomycetes</taxon>
        <taxon>Phallomycetidae</taxon>
        <taxon>Geastrales</taxon>
        <taxon>Sphaerobolaceae</taxon>
        <taxon>Sphaerobolus</taxon>
    </lineage>
</organism>
<accession>A0A0C9VT37</accession>
<evidence type="ECO:0000313" key="2">
    <source>
        <dbReference type="EMBL" id="KIJ41246.1"/>
    </source>
</evidence>
<evidence type="ECO:0000256" key="1">
    <source>
        <dbReference type="SAM" id="MobiDB-lite"/>
    </source>
</evidence>
<feature type="region of interest" description="Disordered" evidence="1">
    <location>
        <begin position="1"/>
        <end position="21"/>
    </location>
</feature>
<evidence type="ECO:0008006" key="4">
    <source>
        <dbReference type="Google" id="ProtNLM"/>
    </source>
</evidence>
<protein>
    <recommendedName>
        <fullName evidence="4">F-box domain-containing protein</fullName>
    </recommendedName>
</protein>
<dbReference type="SUPFAM" id="SSF52047">
    <property type="entry name" value="RNI-like"/>
    <property type="match status" value="1"/>
</dbReference>
<dbReference type="Proteomes" id="UP000054279">
    <property type="component" value="Unassembled WGS sequence"/>
</dbReference>
<keyword evidence="3" id="KW-1185">Reference proteome</keyword>
<dbReference type="OrthoDB" id="2939176at2759"/>
<evidence type="ECO:0000313" key="3">
    <source>
        <dbReference type="Proteomes" id="UP000054279"/>
    </source>
</evidence>
<dbReference type="EMBL" id="KN837138">
    <property type="protein sequence ID" value="KIJ41246.1"/>
    <property type="molecule type" value="Genomic_DNA"/>
</dbReference>
<name>A0A0C9VT37_SPHS4</name>
<gene>
    <name evidence="2" type="ORF">M422DRAFT_255752</name>
</gene>
<sequence length="477" mass="55414">MQRRPQNQPPNPRSSRPRQVQPQAMGIYKLPSEILGQIFVECLPSRPIGISYGSAPLQLLHVCPLWKDVALKNPALWTTLDFTYPFRLDGPATFRTWLNNSGTLPLAFIYETNDFSGSDQQELELMRLLLSHIGRFHTLKGSFGETFWDVLLQLGTAANPPTIWAPILKRFDVRDKAHLEDEDAFSHLTRSIRAPVLRSLVLRGPWFFMTLLDFDPRRLRRFCLTEMEYEMPALPALELIHNIRLCTNLQELELTLCEEICPSELLQDPELITLTRLRRLKLWIVSECDMAPVFMRKLVMPGLRHLEIGMEIDGGMPLDIIWLNYLLERPLRQLRSLSLSRINISIPGNLPEYPLWSILTLEILEFKNSFVDPRIPRFLTPSRSARQNTWILPSLSDFTFRNVEGIDWNEVVHMMSVRVTRSTIVPFLEFHCNIKDQAATITRQHIDLLERLYQTSNGRFHYRIISPNEETDSEEDC</sequence>
<reference evidence="2 3" key="1">
    <citation type="submission" date="2014-06" db="EMBL/GenBank/DDBJ databases">
        <title>Evolutionary Origins and Diversification of the Mycorrhizal Mutualists.</title>
        <authorList>
            <consortium name="DOE Joint Genome Institute"/>
            <consortium name="Mycorrhizal Genomics Consortium"/>
            <person name="Kohler A."/>
            <person name="Kuo A."/>
            <person name="Nagy L.G."/>
            <person name="Floudas D."/>
            <person name="Copeland A."/>
            <person name="Barry K.W."/>
            <person name="Cichocki N."/>
            <person name="Veneault-Fourrey C."/>
            <person name="LaButti K."/>
            <person name="Lindquist E.A."/>
            <person name="Lipzen A."/>
            <person name="Lundell T."/>
            <person name="Morin E."/>
            <person name="Murat C."/>
            <person name="Riley R."/>
            <person name="Ohm R."/>
            <person name="Sun H."/>
            <person name="Tunlid A."/>
            <person name="Henrissat B."/>
            <person name="Grigoriev I.V."/>
            <person name="Hibbett D.S."/>
            <person name="Martin F."/>
        </authorList>
    </citation>
    <scope>NUCLEOTIDE SEQUENCE [LARGE SCALE GENOMIC DNA]</scope>
    <source>
        <strain evidence="2 3">SS14</strain>
    </source>
</reference>
<dbReference type="HOGENOM" id="CLU_572627_0_0_1"/>
<dbReference type="AlphaFoldDB" id="A0A0C9VT37"/>
<proteinExistence type="predicted"/>